<dbReference type="RefSeq" id="WP_213044208.1">
    <property type="nucleotide sequence ID" value="NZ_CAJNBJ010000021.1"/>
</dbReference>
<proteinExistence type="predicted"/>
<accession>A0ABM8SC21</accession>
<sequence>MARFFRQLAFLLTIPAWMAVSLGPVDANAWIAPPWIDKIALMVMEQKNLSTSGNFAPYFQQLEVVSEAAVKGEYNGKRKGMNRFLEMLETREGGISADAAHKIFSAVVKSVPYAVLLPLKSEDKLDPEEKALVERMKRFSAAIKDQDERAALAF</sequence>
<protein>
    <submittedName>
        <fullName evidence="2">Uncharacterized protein</fullName>
    </submittedName>
</protein>
<evidence type="ECO:0000313" key="2">
    <source>
        <dbReference type="EMBL" id="CAE6800486.1"/>
    </source>
</evidence>
<keyword evidence="3" id="KW-1185">Reference proteome</keyword>
<dbReference type="EMBL" id="CAJNBJ010000021">
    <property type="protein sequence ID" value="CAE6800486.1"/>
    <property type="molecule type" value="Genomic_DNA"/>
</dbReference>
<feature type="chain" id="PRO_5045350418" evidence="1">
    <location>
        <begin position="19"/>
        <end position="154"/>
    </location>
</feature>
<reference evidence="2 3" key="1">
    <citation type="submission" date="2021-02" db="EMBL/GenBank/DDBJ databases">
        <authorList>
            <person name="Han P."/>
        </authorList>
    </citation>
    <scope>NUCLEOTIDE SEQUENCE [LARGE SCALE GENOMIC DNA]</scope>
    <source>
        <strain evidence="2">Candidatus Nitrospira sp. ZN2</strain>
    </source>
</reference>
<organism evidence="2 3">
    <name type="scientific">Nitrospira defluvii</name>
    <dbReference type="NCBI Taxonomy" id="330214"/>
    <lineage>
        <taxon>Bacteria</taxon>
        <taxon>Pseudomonadati</taxon>
        <taxon>Nitrospirota</taxon>
        <taxon>Nitrospiria</taxon>
        <taxon>Nitrospirales</taxon>
        <taxon>Nitrospiraceae</taxon>
        <taxon>Nitrospira</taxon>
    </lineage>
</organism>
<dbReference type="Proteomes" id="UP000675880">
    <property type="component" value="Unassembled WGS sequence"/>
</dbReference>
<evidence type="ECO:0000256" key="1">
    <source>
        <dbReference type="SAM" id="SignalP"/>
    </source>
</evidence>
<comment type="caution">
    <text evidence="2">The sequence shown here is derived from an EMBL/GenBank/DDBJ whole genome shotgun (WGS) entry which is preliminary data.</text>
</comment>
<feature type="signal peptide" evidence="1">
    <location>
        <begin position="1"/>
        <end position="18"/>
    </location>
</feature>
<gene>
    <name evidence="2" type="ORF">NSPZN2_80039</name>
</gene>
<evidence type="ECO:0000313" key="3">
    <source>
        <dbReference type="Proteomes" id="UP000675880"/>
    </source>
</evidence>
<keyword evidence="1" id="KW-0732">Signal</keyword>
<name>A0ABM8SC21_9BACT</name>